<accession>A0AB34KUV4</accession>
<dbReference type="RefSeq" id="XP_069230420.1">
    <property type="nucleotide sequence ID" value="XM_069372848.1"/>
</dbReference>
<sequence length="994" mass="109869">MSRPSISTPCPAPSRVSSHGISALPSFLDDDTSQIEYTRVIQHEFAHARPRRPGKRDAGQKVFEDVVEGEEIKNFDRKEDVGARGTLLGKRPSRRVPMSAIGQGRASMPQNNTAREETGSRITGRERTTQHDNDIRKDSRRRTIYVPPDDTTMMTIHPGANTTNRLDDTFQLPNYQPQSLLDCISQSPPPPEDLRQNLRAKKPRMSLAAAPRRAPLGQLEAKSLNSIASDVAGEGGGKENVPPGLGVASKDSLKPISNKPVEPAKSTTAPSRLLEPTTASQSRQTIQSRKAVPMTKAKVSPRAPVAAKSSRQAPSTTRSVHRSTATRTSIERRSKDSPTTTKAPLPPKPWKKSVNFVSANDVSKAKLQQYPVLNEDVSRPELYEDCWLHQQEVALTEVVNQIFAASLPSTFDKTSEGRSVRENLLDIYDQPHVATLHKRLQASLSYGALSKPKDMPSPPDLTQDLGLRRRFMQLWIDSYRMETLSAAVEVVVGRRIPGPSMEQTQGVESSARLIDPKESRRSLIGFLETFLVTVDDLETYNASADDIQSQRRNKTVLRSLMLIWLLDRAVTGHGKPERLFKVKSVHKSSASVLNALTSMLMPSIGDMTRVMRHMEYTVSYLQDPLDEVVYRINNLAVDLRDGIMLTKLVELLLYNTPLSVWDGVSADGDTLTIVMPDATVLESALYGNDGVQKDDILMQHVKMPCLGHAQKAYNVDIALQALAGNHRTASAVAANITADTIVNGHRENTLNLLWSLVSSIGLEVLLDKTALINDIARADPTFSDLNTLSMDTLLQNWAAAYCAPNCIQISNLTTSFANEKPYSAIITAFSDFFAPGDKRASLGTNTATRLRSMGCSEAFVKQLTSSTASIPTRQTTLANLAFLASRLLPLAKRHHAAATIQRAFRAKRGWTVLRQRVALMRMAADCAKVVRTQQKLVGAAVLIQRAWRGIVRDRVQRLEQDVSDFQVIARGWMERRRVAAAKRGMRGGGMRARW</sequence>
<evidence type="ECO:0008006" key="7">
    <source>
        <dbReference type="Google" id="ProtNLM"/>
    </source>
</evidence>
<dbReference type="GeneID" id="96005686"/>
<keyword evidence="6" id="KW-1185">Reference proteome</keyword>
<feature type="compositionally biased region" description="Basic and acidic residues" evidence="4">
    <location>
        <begin position="114"/>
        <end position="134"/>
    </location>
</feature>
<feature type="region of interest" description="Disordered" evidence="4">
    <location>
        <begin position="230"/>
        <end position="352"/>
    </location>
</feature>
<dbReference type="GO" id="GO:0000922">
    <property type="term" value="C:spindle pole"/>
    <property type="evidence" value="ECO:0007669"/>
    <property type="project" value="TreeGrafter"/>
</dbReference>
<dbReference type="PANTHER" id="PTHR22706">
    <property type="entry name" value="ASSEMBLY FACTOR FOR SPINDLE MICROTUBULES"/>
    <property type="match status" value="1"/>
</dbReference>
<evidence type="ECO:0000256" key="4">
    <source>
        <dbReference type="SAM" id="MobiDB-lite"/>
    </source>
</evidence>
<evidence type="ECO:0000256" key="2">
    <source>
        <dbReference type="ARBA" id="ARBA00022490"/>
    </source>
</evidence>
<proteinExistence type="predicted"/>
<keyword evidence="2" id="KW-0963">Cytoplasm</keyword>
<evidence type="ECO:0000256" key="1">
    <source>
        <dbReference type="ARBA" id="ARBA00004496"/>
    </source>
</evidence>
<dbReference type="Gene3D" id="1.10.418.10">
    <property type="entry name" value="Calponin-like domain"/>
    <property type="match status" value="1"/>
</dbReference>
<dbReference type="Proteomes" id="UP000803884">
    <property type="component" value="Unassembled WGS sequence"/>
</dbReference>
<keyword evidence="3" id="KW-0112">Calmodulin-binding</keyword>
<dbReference type="AlphaFoldDB" id="A0AB34KUV4"/>
<feature type="compositionally biased region" description="Polar residues" evidence="4">
    <location>
        <begin position="309"/>
        <end position="328"/>
    </location>
</feature>
<dbReference type="SUPFAM" id="SSF47576">
    <property type="entry name" value="Calponin-homology domain, CH-domain"/>
    <property type="match status" value="1"/>
</dbReference>
<evidence type="ECO:0000256" key="3">
    <source>
        <dbReference type="ARBA" id="ARBA00022860"/>
    </source>
</evidence>
<reference evidence="5 6" key="1">
    <citation type="journal article" date="2020" name="Microbiol. Resour. Announc.">
        <title>Draft Genome Sequence of a Cladosporium Species Isolated from the Mesophotic Ascidian Didemnum maculosum.</title>
        <authorList>
            <person name="Gioti A."/>
            <person name="Siaperas R."/>
            <person name="Nikolaivits E."/>
            <person name="Le Goff G."/>
            <person name="Ouazzani J."/>
            <person name="Kotoulas G."/>
            <person name="Topakas E."/>
        </authorList>
    </citation>
    <scope>NUCLEOTIDE SEQUENCE [LARGE SCALE GENOMIC DNA]</scope>
    <source>
        <strain evidence="5 6">TM138-S3</strain>
    </source>
</reference>
<feature type="region of interest" description="Disordered" evidence="4">
    <location>
        <begin position="103"/>
        <end position="134"/>
    </location>
</feature>
<organism evidence="5 6">
    <name type="scientific">Cladosporium halotolerans</name>
    <dbReference type="NCBI Taxonomy" id="1052096"/>
    <lineage>
        <taxon>Eukaryota</taxon>
        <taxon>Fungi</taxon>
        <taxon>Dikarya</taxon>
        <taxon>Ascomycota</taxon>
        <taxon>Pezizomycotina</taxon>
        <taxon>Dothideomycetes</taxon>
        <taxon>Dothideomycetidae</taxon>
        <taxon>Cladosporiales</taxon>
        <taxon>Cladosporiaceae</taxon>
        <taxon>Cladosporium</taxon>
    </lineage>
</organism>
<dbReference type="GO" id="GO:0051295">
    <property type="term" value="P:establishment of meiotic spindle localization"/>
    <property type="evidence" value="ECO:0007669"/>
    <property type="project" value="TreeGrafter"/>
</dbReference>
<feature type="compositionally biased region" description="Polar residues" evidence="4">
    <location>
        <begin position="277"/>
        <end position="288"/>
    </location>
</feature>
<dbReference type="GO" id="GO:0000278">
    <property type="term" value="P:mitotic cell cycle"/>
    <property type="evidence" value="ECO:0007669"/>
    <property type="project" value="TreeGrafter"/>
</dbReference>
<evidence type="ECO:0000313" key="5">
    <source>
        <dbReference type="EMBL" id="KAL1587315.1"/>
    </source>
</evidence>
<dbReference type="EMBL" id="JAAQHG020000011">
    <property type="protein sequence ID" value="KAL1587315.1"/>
    <property type="molecule type" value="Genomic_DNA"/>
</dbReference>
<dbReference type="InterPro" id="IPR036872">
    <property type="entry name" value="CH_dom_sf"/>
</dbReference>
<dbReference type="GO" id="GO:0007051">
    <property type="term" value="P:spindle organization"/>
    <property type="evidence" value="ECO:0007669"/>
    <property type="project" value="TreeGrafter"/>
</dbReference>
<dbReference type="GO" id="GO:0005516">
    <property type="term" value="F:calmodulin binding"/>
    <property type="evidence" value="ECO:0007669"/>
    <property type="project" value="UniProtKB-KW"/>
</dbReference>
<feature type="region of interest" description="Disordered" evidence="4">
    <location>
        <begin position="1"/>
        <end position="24"/>
    </location>
</feature>
<dbReference type="InterPro" id="IPR051185">
    <property type="entry name" value="ASPM"/>
</dbReference>
<comment type="subcellular location">
    <subcellularLocation>
        <location evidence="1">Cytoplasm</location>
    </subcellularLocation>
</comment>
<dbReference type="PANTHER" id="PTHR22706:SF1">
    <property type="entry name" value="ASSEMBLY FACTOR FOR SPINDLE MICROTUBULES"/>
    <property type="match status" value="1"/>
</dbReference>
<gene>
    <name evidence="5" type="ORF">WHR41_04242</name>
</gene>
<dbReference type="CDD" id="cd21223">
    <property type="entry name" value="CH_ASPM_rpt1"/>
    <property type="match status" value="1"/>
</dbReference>
<evidence type="ECO:0000313" key="6">
    <source>
        <dbReference type="Proteomes" id="UP000803884"/>
    </source>
</evidence>
<name>A0AB34KUV4_9PEZI</name>
<dbReference type="GO" id="GO:0005737">
    <property type="term" value="C:cytoplasm"/>
    <property type="evidence" value="ECO:0007669"/>
    <property type="project" value="UniProtKB-SubCell"/>
</dbReference>
<comment type="caution">
    <text evidence="5">The sequence shown here is derived from an EMBL/GenBank/DDBJ whole genome shotgun (WGS) entry which is preliminary data.</text>
</comment>
<protein>
    <recommendedName>
        <fullName evidence="7">Calponin-homology (CH) domain-containing protein</fullName>
    </recommendedName>
</protein>